<keyword evidence="2" id="KW-1133">Transmembrane helix</keyword>
<evidence type="ECO:0000313" key="4">
    <source>
        <dbReference type="Proteomes" id="UP000094819"/>
    </source>
</evidence>
<feature type="region of interest" description="Disordered" evidence="1">
    <location>
        <begin position="57"/>
        <end position="87"/>
    </location>
</feature>
<evidence type="ECO:0000256" key="1">
    <source>
        <dbReference type="SAM" id="MobiDB-lite"/>
    </source>
</evidence>
<dbReference type="AlphaFoldDB" id="A0A1E3K9P3"/>
<feature type="transmembrane region" description="Helical" evidence="2">
    <location>
        <begin position="17"/>
        <end position="38"/>
    </location>
</feature>
<dbReference type="RefSeq" id="XP_019035817.1">
    <property type="nucleotide sequence ID" value="XM_019172875.1"/>
</dbReference>
<keyword evidence="4" id="KW-1185">Reference proteome</keyword>
<gene>
    <name evidence="3" type="ORF">L198_00701</name>
</gene>
<proteinExistence type="predicted"/>
<keyword evidence="2" id="KW-0812">Transmembrane</keyword>
<dbReference type="Proteomes" id="UP000094819">
    <property type="component" value="Unassembled WGS sequence"/>
</dbReference>
<sequence length="143" mass="15074">MPPIISQALWIAQNAQYIIALFLLFTTLLLSLLGYLILRYLLSTSILSIFSFSAAPSGGKGRGKAGTPKKKVVMKGRSVNTRQSGRGKGVAVEGGILGGVYRATISALGTGTLPSLPSLSGDKHNTPTNALDRQVLFYAPSSH</sequence>
<evidence type="ECO:0000256" key="2">
    <source>
        <dbReference type="SAM" id="Phobius"/>
    </source>
</evidence>
<comment type="caution">
    <text evidence="3">The sequence shown here is derived from an EMBL/GenBank/DDBJ whole genome shotgun (WGS) entry which is preliminary data.</text>
</comment>
<dbReference type="EMBL" id="AWGH01000001">
    <property type="protein sequence ID" value="ODO08962.1"/>
    <property type="molecule type" value="Genomic_DNA"/>
</dbReference>
<name>A0A1E3K9P3_9TREE</name>
<keyword evidence="2" id="KW-0472">Membrane</keyword>
<reference evidence="3 4" key="1">
    <citation type="submission" date="2016-06" db="EMBL/GenBank/DDBJ databases">
        <title>Evolution of pathogenesis and genome organization in the Tremellales.</title>
        <authorList>
            <person name="Cuomo C."/>
            <person name="Litvintseva A."/>
            <person name="Heitman J."/>
            <person name="Chen Y."/>
            <person name="Sun S."/>
            <person name="Springer D."/>
            <person name="Dromer F."/>
            <person name="Young S."/>
            <person name="Zeng Q."/>
            <person name="Chapman S."/>
            <person name="Gujja S."/>
            <person name="Saif S."/>
            <person name="Birren B."/>
        </authorList>
    </citation>
    <scope>NUCLEOTIDE SEQUENCE [LARGE SCALE GENOMIC DNA]</scope>
    <source>
        <strain evidence="3 4">CBS 7118</strain>
    </source>
</reference>
<organism evidence="3 4">
    <name type="scientific">Cryptococcus wingfieldii CBS 7118</name>
    <dbReference type="NCBI Taxonomy" id="1295528"/>
    <lineage>
        <taxon>Eukaryota</taxon>
        <taxon>Fungi</taxon>
        <taxon>Dikarya</taxon>
        <taxon>Basidiomycota</taxon>
        <taxon>Agaricomycotina</taxon>
        <taxon>Tremellomycetes</taxon>
        <taxon>Tremellales</taxon>
        <taxon>Cryptococcaceae</taxon>
        <taxon>Cryptococcus</taxon>
    </lineage>
</organism>
<feature type="compositionally biased region" description="Basic residues" evidence="1">
    <location>
        <begin position="61"/>
        <end position="74"/>
    </location>
</feature>
<evidence type="ECO:0000313" key="3">
    <source>
        <dbReference type="EMBL" id="ODO08962.1"/>
    </source>
</evidence>
<protein>
    <submittedName>
        <fullName evidence="3">Uncharacterized protein</fullName>
    </submittedName>
</protein>
<dbReference type="GeneID" id="30189914"/>
<accession>A0A1E3K9P3</accession>